<proteinExistence type="predicted"/>
<dbReference type="Gene3D" id="3.40.50.12580">
    <property type="match status" value="1"/>
</dbReference>
<dbReference type="InterPro" id="IPR007554">
    <property type="entry name" value="Glycerophosphate_synth"/>
</dbReference>
<dbReference type="EMBL" id="PDJH01000001">
    <property type="protein sequence ID" value="PFG37613.1"/>
    <property type="molecule type" value="Genomic_DNA"/>
</dbReference>
<dbReference type="SUPFAM" id="SSF53756">
    <property type="entry name" value="UDP-Glycosyltransferase/glycogen phosphorylase"/>
    <property type="match status" value="1"/>
</dbReference>
<feature type="transmembrane region" description="Helical" evidence="1">
    <location>
        <begin position="112"/>
        <end position="129"/>
    </location>
</feature>
<dbReference type="OrthoDB" id="7806295at2"/>
<evidence type="ECO:0000313" key="3">
    <source>
        <dbReference type="Proteomes" id="UP000221394"/>
    </source>
</evidence>
<gene>
    <name evidence="2" type="ORF">ATL41_2380</name>
</gene>
<keyword evidence="2" id="KW-0808">Transferase</keyword>
<comment type="caution">
    <text evidence="2">The sequence shown here is derived from an EMBL/GenBank/DDBJ whole genome shotgun (WGS) entry which is preliminary data.</text>
</comment>
<protein>
    <submittedName>
        <fullName evidence="2">CDP-glycerol:poly(Glycerophosphate) glycerophosphotransferase</fullName>
    </submittedName>
</protein>
<dbReference type="Pfam" id="PF04464">
    <property type="entry name" value="Glyphos_transf"/>
    <property type="match status" value="1"/>
</dbReference>
<sequence length="579" mass="62479">MWIADDEERSWGDRLTTGRRHVLTLGVRAVGTSLVLGAVLLAAARWPDASWVPAAAAVGLLLPLVLLRRLVVAMLRGGDRDVGNEGSATGTFIATRLIAVAVAAVVASHHGWDVATALTLAALLVALLLEPPVRVAVDRAVPYALNLDDGQGRIRNWPAADPSWAFTVTTLALAATHVDLLDGEVGLLSYVAAGAALATVSLVGVDAALRIRRRGVFEARIPAMLAALGPRFVLHWEGPVGTGYQVHTWLPYLDRVGVPYVIVLRNAQNFRDVAGATAPVIVLPALAHLDKLLVPALTTAVYVNTATSNQHLVRYAHLRHVQLNHGDSDKIPSHNPAFRLYDRNFVAGQAAVDRFANAGITVQDDFFRIVGRPQVEDVAEARADREGRRPVVLYAPTWLGFHADSHYSSLRHGVSIVQQLLDADCDVVFRPHPYARNDRNLARAVDDVVALLAADTARSGREHRTGDAVESCPISECFNMSDAMVADVSSVIGEYLFSGKPYAITDMSADDGAAEVFPAAEGGYLVKPAQDGAVRHALEVMLGEDPHRARREELRVYYLGDLPREGYADTFVAALRAEL</sequence>
<evidence type="ECO:0000313" key="2">
    <source>
        <dbReference type="EMBL" id="PFG37613.1"/>
    </source>
</evidence>
<reference evidence="2 3" key="1">
    <citation type="submission" date="2017-10" db="EMBL/GenBank/DDBJ databases">
        <title>Sequencing the genomes of 1000 actinobacteria strains.</title>
        <authorList>
            <person name="Klenk H.-P."/>
        </authorList>
    </citation>
    <scope>NUCLEOTIDE SEQUENCE [LARGE SCALE GENOMIC DNA]</scope>
    <source>
        <strain evidence="2 3">DSM 21574</strain>
    </source>
</reference>
<dbReference type="AlphaFoldDB" id="A0A2A9EFM9"/>
<accession>A0A2A9EFM9</accession>
<feature type="transmembrane region" description="Helical" evidence="1">
    <location>
        <begin position="21"/>
        <end position="44"/>
    </location>
</feature>
<dbReference type="Proteomes" id="UP000221394">
    <property type="component" value="Unassembled WGS sequence"/>
</dbReference>
<keyword evidence="1" id="KW-1133">Transmembrane helix</keyword>
<dbReference type="InterPro" id="IPR043148">
    <property type="entry name" value="TagF_C"/>
</dbReference>
<keyword evidence="1" id="KW-0812">Transmembrane</keyword>
<feature type="transmembrane region" description="Helical" evidence="1">
    <location>
        <begin position="50"/>
        <end position="67"/>
    </location>
</feature>
<keyword evidence="1" id="KW-0472">Membrane</keyword>
<name>A0A2A9EFM9_9MICO</name>
<feature type="transmembrane region" description="Helical" evidence="1">
    <location>
        <begin position="88"/>
        <end position="106"/>
    </location>
</feature>
<feature type="transmembrane region" description="Helical" evidence="1">
    <location>
        <begin position="187"/>
        <end position="209"/>
    </location>
</feature>
<dbReference type="GO" id="GO:0016020">
    <property type="term" value="C:membrane"/>
    <property type="evidence" value="ECO:0007669"/>
    <property type="project" value="InterPro"/>
</dbReference>
<dbReference type="GO" id="GO:0047355">
    <property type="term" value="F:CDP-glycerol glycerophosphotransferase activity"/>
    <property type="evidence" value="ECO:0007669"/>
    <property type="project" value="InterPro"/>
</dbReference>
<keyword evidence="3" id="KW-1185">Reference proteome</keyword>
<organism evidence="2 3">
    <name type="scientific">Flavimobilis soli</name>
    <dbReference type="NCBI Taxonomy" id="442709"/>
    <lineage>
        <taxon>Bacteria</taxon>
        <taxon>Bacillati</taxon>
        <taxon>Actinomycetota</taxon>
        <taxon>Actinomycetes</taxon>
        <taxon>Micrococcales</taxon>
        <taxon>Jonesiaceae</taxon>
        <taxon>Flavimobilis</taxon>
    </lineage>
</organism>
<evidence type="ECO:0000256" key="1">
    <source>
        <dbReference type="SAM" id="Phobius"/>
    </source>
</evidence>
<dbReference type="RefSeq" id="WP_098458636.1">
    <property type="nucleotide sequence ID" value="NZ_PDJH01000001.1"/>
</dbReference>